<evidence type="ECO:0000256" key="1">
    <source>
        <dbReference type="SAM" id="Phobius"/>
    </source>
</evidence>
<keyword evidence="1" id="KW-0472">Membrane</keyword>
<feature type="transmembrane region" description="Helical" evidence="1">
    <location>
        <begin position="30"/>
        <end position="48"/>
    </location>
</feature>
<keyword evidence="1" id="KW-0812">Transmembrane</keyword>
<gene>
    <name evidence="2" type="ORF">CGERO_01090</name>
</gene>
<evidence type="ECO:0000313" key="3">
    <source>
        <dbReference type="Proteomes" id="UP000271587"/>
    </source>
</evidence>
<evidence type="ECO:0000313" key="2">
    <source>
        <dbReference type="EMBL" id="AZA10553.1"/>
    </source>
</evidence>
<proteinExistence type="predicted"/>
<dbReference type="Proteomes" id="UP000271587">
    <property type="component" value="Chromosome"/>
</dbReference>
<keyword evidence="3" id="KW-1185">Reference proteome</keyword>
<dbReference type="KEGG" id="cgk:CGERO_01090"/>
<accession>A0A3G6IYJ1</accession>
<reference evidence="2 3" key="1">
    <citation type="submission" date="2018-11" db="EMBL/GenBank/DDBJ databases">
        <authorList>
            <person name="Kleinhagauer T."/>
            <person name="Glaeser S.P."/>
            <person name="Spergser J."/>
            <person name="Ruckert C."/>
            <person name="Kaempfer P."/>
            <person name="Busse H.-J."/>
        </authorList>
    </citation>
    <scope>NUCLEOTIDE SEQUENCE [LARGE SCALE GENOMIC DNA]</scope>
    <source>
        <strain evidence="2 3">W8</strain>
    </source>
</reference>
<organism evidence="2 3">
    <name type="scientific">Corynebacterium gerontici</name>
    <dbReference type="NCBI Taxonomy" id="2079234"/>
    <lineage>
        <taxon>Bacteria</taxon>
        <taxon>Bacillati</taxon>
        <taxon>Actinomycetota</taxon>
        <taxon>Actinomycetes</taxon>
        <taxon>Mycobacteriales</taxon>
        <taxon>Corynebacteriaceae</taxon>
        <taxon>Corynebacterium</taxon>
    </lineage>
</organism>
<name>A0A3G6IYJ1_9CORY</name>
<protein>
    <submittedName>
        <fullName evidence="2">Uncharacterized protein</fullName>
    </submittedName>
</protein>
<feature type="transmembrane region" description="Helical" evidence="1">
    <location>
        <begin position="60"/>
        <end position="81"/>
    </location>
</feature>
<dbReference type="AlphaFoldDB" id="A0A3G6IYJ1"/>
<sequence length="98" mass="10708">MVGIGTLLVEFLFIRKLGEYLTRNTQAWSWMPRVGAGLMLTSIGVTVLATNIQQLAAQSFLLLFAMVGASLAFSVATMLAMEMQFGFGSNSTEGRRLR</sequence>
<keyword evidence="1" id="KW-1133">Transmembrane helix</keyword>
<dbReference type="EMBL" id="CP033897">
    <property type="protein sequence ID" value="AZA10553.1"/>
    <property type="molecule type" value="Genomic_DNA"/>
</dbReference>